<dbReference type="SUPFAM" id="SSF63380">
    <property type="entry name" value="Riboflavin synthase domain-like"/>
    <property type="match status" value="1"/>
</dbReference>
<dbReference type="InterPro" id="IPR039261">
    <property type="entry name" value="FNR_nucleotide-bd"/>
</dbReference>
<keyword evidence="4" id="KW-1185">Reference proteome</keyword>
<comment type="similarity">
    <text evidence="1">Belongs to the SIP oxidoreductase family.</text>
</comment>
<dbReference type="PROSITE" id="PS51384">
    <property type="entry name" value="FAD_FR"/>
    <property type="match status" value="1"/>
</dbReference>
<sequence>MPRMPKWLADFSEKTFKAAYKQTVITEVEYYAPKLKRIRYQGDALRSIEWKPAQEVEFRVTDTEYRHYTPMYWNKEKGYTDVLFYLHGKGPGSTWASELKVNDELLLIGPGGKFIIPDNSSRMVMMGDETTLSTFYGMQQQLPGGVTNIHCLIECEAEAMGWPEKIGMKAIPLQTIPSFPGRIQEEWLRQHLQTADSATAYFLSGNANTIKNLRRILVSTGVPGAQIRMKPYWLEGKKGL</sequence>
<dbReference type="CDD" id="cd06193">
    <property type="entry name" value="siderophore_interacting"/>
    <property type="match status" value="1"/>
</dbReference>
<dbReference type="InterPro" id="IPR017938">
    <property type="entry name" value="Riboflavin_synthase-like_b-brl"/>
</dbReference>
<dbReference type="GO" id="GO:0016491">
    <property type="term" value="F:oxidoreductase activity"/>
    <property type="evidence" value="ECO:0007669"/>
    <property type="project" value="InterPro"/>
</dbReference>
<organism evidence="3 4">
    <name type="scientific">Pedobacter steynii</name>
    <dbReference type="NCBI Taxonomy" id="430522"/>
    <lineage>
        <taxon>Bacteria</taxon>
        <taxon>Pseudomonadati</taxon>
        <taxon>Bacteroidota</taxon>
        <taxon>Sphingobacteriia</taxon>
        <taxon>Sphingobacteriales</taxon>
        <taxon>Sphingobacteriaceae</taxon>
        <taxon>Pedobacter</taxon>
    </lineage>
</organism>
<accession>A0A1G9SN59</accession>
<dbReference type="InterPro" id="IPR007037">
    <property type="entry name" value="SIP_rossman_dom"/>
</dbReference>
<dbReference type="OrthoDB" id="9814826at2"/>
<dbReference type="Proteomes" id="UP000183200">
    <property type="component" value="Unassembled WGS sequence"/>
</dbReference>
<dbReference type="Pfam" id="PF08021">
    <property type="entry name" value="FAD_binding_9"/>
    <property type="match status" value="1"/>
</dbReference>
<dbReference type="InterPro" id="IPR039374">
    <property type="entry name" value="SIP_fam"/>
</dbReference>
<reference evidence="4" key="1">
    <citation type="submission" date="2016-10" db="EMBL/GenBank/DDBJ databases">
        <authorList>
            <person name="Varghese N."/>
            <person name="Submissions S."/>
        </authorList>
    </citation>
    <scope>NUCLEOTIDE SEQUENCE [LARGE SCALE GENOMIC DNA]</scope>
    <source>
        <strain evidence="4">DSM 19110</strain>
    </source>
</reference>
<feature type="domain" description="FAD-binding FR-type" evidence="2">
    <location>
        <begin position="18"/>
        <end position="117"/>
    </location>
</feature>
<dbReference type="RefSeq" id="WP_083361808.1">
    <property type="nucleotide sequence ID" value="NZ_FNGY01000003.1"/>
</dbReference>
<dbReference type="Gene3D" id="2.40.30.10">
    <property type="entry name" value="Translation factors"/>
    <property type="match status" value="1"/>
</dbReference>
<dbReference type="SUPFAM" id="SSF52343">
    <property type="entry name" value="Ferredoxin reductase-like, C-terminal NADP-linked domain"/>
    <property type="match status" value="1"/>
</dbReference>
<dbReference type="InterPro" id="IPR017927">
    <property type="entry name" value="FAD-bd_FR_type"/>
</dbReference>
<dbReference type="Pfam" id="PF04954">
    <property type="entry name" value="SIP"/>
    <property type="match status" value="1"/>
</dbReference>
<gene>
    <name evidence="3" type="ORF">SAMN05421820_103640</name>
</gene>
<dbReference type="EMBL" id="FNGY01000003">
    <property type="protein sequence ID" value="SDM36245.1"/>
    <property type="molecule type" value="Genomic_DNA"/>
</dbReference>
<dbReference type="Gene3D" id="3.40.50.80">
    <property type="entry name" value="Nucleotide-binding domain of ferredoxin-NADP reductase (FNR) module"/>
    <property type="match status" value="1"/>
</dbReference>
<name>A0A1G9SN59_9SPHI</name>
<evidence type="ECO:0000313" key="3">
    <source>
        <dbReference type="EMBL" id="SDM36245.1"/>
    </source>
</evidence>
<dbReference type="PANTHER" id="PTHR30157">
    <property type="entry name" value="FERRIC REDUCTASE, NADPH-DEPENDENT"/>
    <property type="match status" value="1"/>
</dbReference>
<evidence type="ECO:0000256" key="1">
    <source>
        <dbReference type="ARBA" id="ARBA00035644"/>
    </source>
</evidence>
<dbReference type="AlphaFoldDB" id="A0A1G9SN59"/>
<dbReference type="InterPro" id="IPR013113">
    <property type="entry name" value="SIP_FAD-bd"/>
</dbReference>
<protein>
    <submittedName>
        <fullName evidence="3">NADPH-dependent ferric siderophore reductase, contains FAD-binding and SIP domains</fullName>
    </submittedName>
</protein>
<evidence type="ECO:0000259" key="2">
    <source>
        <dbReference type="PROSITE" id="PS51384"/>
    </source>
</evidence>
<dbReference type="PANTHER" id="PTHR30157:SF0">
    <property type="entry name" value="NADPH-DEPENDENT FERRIC-CHELATE REDUCTASE"/>
    <property type="match status" value="1"/>
</dbReference>
<proteinExistence type="inferred from homology"/>
<evidence type="ECO:0000313" key="4">
    <source>
        <dbReference type="Proteomes" id="UP000183200"/>
    </source>
</evidence>